<keyword evidence="11" id="KW-1185">Reference proteome</keyword>
<comment type="similarity">
    <text evidence="8">Belongs to the Bfd family.</text>
</comment>
<keyword evidence="1" id="KW-0813">Transport</keyword>
<evidence type="ECO:0000259" key="9">
    <source>
        <dbReference type="Pfam" id="PF04324"/>
    </source>
</evidence>
<dbReference type="AlphaFoldDB" id="A0A1E3SM75"/>
<evidence type="ECO:0000313" key="11">
    <source>
        <dbReference type="Proteomes" id="UP000094224"/>
    </source>
</evidence>
<protein>
    <recommendedName>
        <fullName evidence="7">Bacterioferritin-associated ferredoxin</fullName>
    </recommendedName>
</protein>
<dbReference type="PANTHER" id="PTHR37424">
    <property type="entry name" value="BACTERIOFERRITIN-ASSOCIATED FERREDOXIN"/>
    <property type="match status" value="1"/>
</dbReference>
<proteinExistence type="inferred from homology"/>
<dbReference type="Proteomes" id="UP000094224">
    <property type="component" value="Unassembled WGS sequence"/>
</dbReference>
<accession>A0A1E3SM75</accession>
<evidence type="ECO:0000313" key="10">
    <source>
        <dbReference type="EMBL" id="ODR03237.1"/>
    </source>
</evidence>
<evidence type="ECO:0000256" key="1">
    <source>
        <dbReference type="ARBA" id="ARBA00022448"/>
    </source>
</evidence>
<keyword evidence="3" id="KW-0479">Metal-binding</keyword>
<comment type="caution">
    <text evidence="10">The sequence shown here is derived from an EMBL/GenBank/DDBJ whole genome shotgun (WGS) entry which is preliminary data.</text>
</comment>
<dbReference type="InterPro" id="IPR052371">
    <property type="entry name" value="BFD-associated_ferredoxin"/>
</dbReference>
<evidence type="ECO:0000256" key="7">
    <source>
        <dbReference type="ARBA" id="ARBA00039386"/>
    </source>
</evidence>
<keyword evidence="5" id="KW-0408">Iron</keyword>
<dbReference type="InterPro" id="IPR007419">
    <property type="entry name" value="BFD-like_2Fe2S-bd_dom"/>
</dbReference>
<evidence type="ECO:0000256" key="6">
    <source>
        <dbReference type="ARBA" id="ARBA00023014"/>
    </source>
</evidence>
<feature type="domain" description="BFD-like [2Fe-2S]-binding" evidence="9">
    <location>
        <begin position="2"/>
        <end position="50"/>
    </location>
</feature>
<dbReference type="GO" id="GO:0051537">
    <property type="term" value="F:2 iron, 2 sulfur cluster binding"/>
    <property type="evidence" value="ECO:0007669"/>
    <property type="project" value="UniProtKB-KW"/>
</dbReference>
<dbReference type="InterPro" id="IPR041854">
    <property type="entry name" value="BFD-like_2Fe2S-bd_dom_sf"/>
</dbReference>
<keyword evidence="2" id="KW-0001">2Fe-2S</keyword>
<dbReference type="Pfam" id="PF04324">
    <property type="entry name" value="Fer2_BFD"/>
    <property type="match status" value="1"/>
</dbReference>
<dbReference type="Gene3D" id="1.10.10.1100">
    <property type="entry name" value="BFD-like [2Fe-2S]-binding domain"/>
    <property type="match status" value="1"/>
</dbReference>
<dbReference type="GO" id="GO:0046872">
    <property type="term" value="F:metal ion binding"/>
    <property type="evidence" value="ECO:0007669"/>
    <property type="project" value="UniProtKB-KW"/>
</dbReference>
<gene>
    <name evidence="10" type="ORF">BHQ21_21805</name>
</gene>
<keyword evidence="6" id="KW-0411">Iron-sulfur</keyword>
<sequence length="65" mass="6648">MYVCLCVGVTNHTVAECVARGASTSKAVAEACGAGGDCGRCRRTLRAIIAASKNSEPEFEIAASL</sequence>
<evidence type="ECO:0000256" key="3">
    <source>
        <dbReference type="ARBA" id="ARBA00022723"/>
    </source>
</evidence>
<evidence type="ECO:0000256" key="2">
    <source>
        <dbReference type="ARBA" id="ARBA00022714"/>
    </source>
</evidence>
<evidence type="ECO:0000256" key="8">
    <source>
        <dbReference type="ARBA" id="ARBA00046332"/>
    </source>
</evidence>
<organism evidence="10 11">
    <name type="scientific">Mycobacterium sherrisii</name>
    <dbReference type="NCBI Taxonomy" id="243061"/>
    <lineage>
        <taxon>Bacteria</taxon>
        <taxon>Bacillati</taxon>
        <taxon>Actinomycetota</taxon>
        <taxon>Actinomycetes</taxon>
        <taxon>Mycobacteriales</taxon>
        <taxon>Mycobacteriaceae</taxon>
        <taxon>Mycobacterium</taxon>
        <taxon>Mycobacterium simiae complex</taxon>
    </lineage>
</organism>
<dbReference type="STRING" id="243061.AWC25_12440"/>
<evidence type="ECO:0000256" key="4">
    <source>
        <dbReference type="ARBA" id="ARBA00022982"/>
    </source>
</evidence>
<dbReference type="EMBL" id="MIHC01000047">
    <property type="protein sequence ID" value="ODR03237.1"/>
    <property type="molecule type" value="Genomic_DNA"/>
</dbReference>
<reference evidence="11" key="1">
    <citation type="submission" date="2016-09" db="EMBL/GenBank/DDBJ databases">
        <authorList>
            <person name="Greninger A.L."/>
            <person name="Jerome K.R."/>
            <person name="Mcnair B."/>
            <person name="Wallis C."/>
            <person name="Fang F."/>
        </authorList>
    </citation>
    <scope>NUCLEOTIDE SEQUENCE [LARGE SCALE GENOMIC DNA]</scope>
    <source>
        <strain evidence="11">BC1_M4</strain>
    </source>
</reference>
<name>A0A1E3SM75_9MYCO</name>
<keyword evidence="4" id="KW-0249">Electron transport</keyword>
<dbReference type="PANTHER" id="PTHR37424:SF1">
    <property type="entry name" value="BACTERIOFERRITIN-ASSOCIATED FERREDOXIN"/>
    <property type="match status" value="1"/>
</dbReference>
<evidence type="ECO:0000256" key="5">
    <source>
        <dbReference type="ARBA" id="ARBA00023004"/>
    </source>
</evidence>
<dbReference type="RefSeq" id="WP_069402379.1">
    <property type="nucleotide sequence ID" value="NZ_MIHC01000047.1"/>
</dbReference>